<keyword evidence="4" id="KW-1185">Reference proteome</keyword>
<reference evidence="3" key="1">
    <citation type="submission" date="2022-04" db="EMBL/GenBank/DDBJ databases">
        <title>Carnegiea gigantea Genome sequencing and assembly v2.</title>
        <authorList>
            <person name="Copetti D."/>
            <person name="Sanderson M.J."/>
            <person name="Burquez A."/>
            <person name="Wojciechowski M.F."/>
        </authorList>
    </citation>
    <scope>NUCLEOTIDE SEQUENCE</scope>
    <source>
        <strain evidence="3">SGP5-SGP5p</strain>
        <tissue evidence="3">Aerial part</tissue>
    </source>
</reference>
<comment type="caution">
    <text evidence="3">The sequence shown here is derived from an EMBL/GenBank/DDBJ whole genome shotgun (WGS) entry which is preliminary data.</text>
</comment>
<keyword evidence="1" id="KW-0175">Coiled coil</keyword>
<organism evidence="3 4">
    <name type="scientific">Carnegiea gigantea</name>
    <dbReference type="NCBI Taxonomy" id="171969"/>
    <lineage>
        <taxon>Eukaryota</taxon>
        <taxon>Viridiplantae</taxon>
        <taxon>Streptophyta</taxon>
        <taxon>Embryophyta</taxon>
        <taxon>Tracheophyta</taxon>
        <taxon>Spermatophyta</taxon>
        <taxon>Magnoliopsida</taxon>
        <taxon>eudicotyledons</taxon>
        <taxon>Gunneridae</taxon>
        <taxon>Pentapetalae</taxon>
        <taxon>Caryophyllales</taxon>
        <taxon>Cactineae</taxon>
        <taxon>Cactaceae</taxon>
        <taxon>Cactoideae</taxon>
        <taxon>Echinocereeae</taxon>
        <taxon>Carnegiea</taxon>
    </lineage>
</organism>
<feature type="transmembrane region" description="Helical" evidence="2">
    <location>
        <begin position="37"/>
        <end position="59"/>
    </location>
</feature>
<feature type="transmembrane region" description="Helical" evidence="2">
    <location>
        <begin position="6"/>
        <end position="25"/>
    </location>
</feature>
<proteinExistence type="predicted"/>
<evidence type="ECO:0000313" key="4">
    <source>
        <dbReference type="Proteomes" id="UP001153076"/>
    </source>
</evidence>
<evidence type="ECO:0000256" key="1">
    <source>
        <dbReference type="SAM" id="Coils"/>
    </source>
</evidence>
<dbReference type="EMBL" id="JAKOGI010000062">
    <property type="protein sequence ID" value="KAJ8446007.1"/>
    <property type="molecule type" value="Genomic_DNA"/>
</dbReference>
<evidence type="ECO:0000256" key="2">
    <source>
        <dbReference type="SAM" id="Phobius"/>
    </source>
</evidence>
<keyword evidence="2" id="KW-1133">Transmembrane helix</keyword>
<keyword evidence="2" id="KW-0812">Transmembrane</keyword>
<dbReference type="AlphaFoldDB" id="A0A9Q1QKS7"/>
<accession>A0A9Q1QKS7</accession>
<dbReference type="OrthoDB" id="1194411at2759"/>
<name>A0A9Q1QKS7_9CARY</name>
<keyword evidence="2" id="KW-0472">Membrane</keyword>
<dbReference type="Proteomes" id="UP001153076">
    <property type="component" value="Unassembled WGS sequence"/>
</dbReference>
<sequence length="159" mass="17762">MADLNVIAEGELAAFLAFWSICFVLPYGKEVIRPETFVIAVLMASGQISLAPTILGYIYHGLGEAASDPDHPSKANIEKRFGAVETSTKIEEIVDVDRVKALCNQDLTCSSKILYIEGQLDNLSNEASKLRLKEQEILKEEKRIRKMQEDLTVQQHNLI</sequence>
<feature type="coiled-coil region" evidence="1">
    <location>
        <begin position="120"/>
        <end position="150"/>
    </location>
</feature>
<protein>
    <submittedName>
        <fullName evidence="3">Uncharacterized protein</fullName>
    </submittedName>
</protein>
<evidence type="ECO:0000313" key="3">
    <source>
        <dbReference type="EMBL" id="KAJ8446007.1"/>
    </source>
</evidence>
<gene>
    <name evidence="3" type="ORF">Cgig2_012351</name>
</gene>